<name>A0A1M4WJ44_9CLOT</name>
<sequence length="94" mass="11561">MVKYIRILNILCNYYGIKSEKIDTILVNRENKFLILLIFKNYNCANKEILTKIMNEYSWRSISYNMKKAEEKFFINRDFREKYFEIENVVEKIL</sequence>
<reference evidence="1 2" key="1">
    <citation type="submission" date="2016-11" db="EMBL/GenBank/DDBJ databases">
        <authorList>
            <person name="Jaros S."/>
            <person name="Januszkiewicz K."/>
            <person name="Wedrychowicz H."/>
        </authorList>
    </citation>
    <scope>NUCLEOTIDE SEQUENCE [LARGE SCALE GENOMIC DNA]</scope>
    <source>
        <strain evidence="1 2">DSM 2631</strain>
    </source>
</reference>
<protein>
    <submittedName>
        <fullName evidence="1">Uncharacterized protein</fullName>
    </submittedName>
</protein>
<dbReference type="Proteomes" id="UP000184035">
    <property type="component" value="Unassembled WGS sequence"/>
</dbReference>
<gene>
    <name evidence="1" type="ORF">SAMN05443638_11258</name>
</gene>
<organism evidence="1 2">
    <name type="scientific">Clostridium fallax</name>
    <dbReference type="NCBI Taxonomy" id="1533"/>
    <lineage>
        <taxon>Bacteria</taxon>
        <taxon>Bacillati</taxon>
        <taxon>Bacillota</taxon>
        <taxon>Clostridia</taxon>
        <taxon>Eubacteriales</taxon>
        <taxon>Clostridiaceae</taxon>
        <taxon>Clostridium</taxon>
    </lineage>
</organism>
<dbReference type="STRING" id="1533.SAMN05443638_11258"/>
<evidence type="ECO:0000313" key="1">
    <source>
        <dbReference type="EMBL" id="SHE81002.1"/>
    </source>
</evidence>
<dbReference type="AlphaFoldDB" id="A0A1M4WJ44"/>
<dbReference type="OrthoDB" id="1930532at2"/>
<dbReference type="EMBL" id="FQVM01000012">
    <property type="protein sequence ID" value="SHE81002.1"/>
    <property type="molecule type" value="Genomic_DNA"/>
</dbReference>
<proteinExistence type="predicted"/>
<dbReference type="RefSeq" id="WP_072895775.1">
    <property type="nucleotide sequence ID" value="NZ_FQVM01000012.1"/>
</dbReference>
<evidence type="ECO:0000313" key="2">
    <source>
        <dbReference type="Proteomes" id="UP000184035"/>
    </source>
</evidence>
<accession>A0A1M4WJ44</accession>
<keyword evidence="2" id="KW-1185">Reference proteome</keyword>